<dbReference type="AlphaFoldDB" id="A0A1I5RBZ3"/>
<name>A0A1I5RBZ3_9BACT</name>
<dbReference type="Pfam" id="PF09527">
    <property type="entry name" value="ATPase_gene1"/>
    <property type="match status" value="1"/>
</dbReference>
<organism evidence="2 3">
    <name type="scientific">Parafilimonas terrae</name>
    <dbReference type="NCBI Taxonomy" id="1465490"/>
    <lineage>
        <taxon>Bacteria</taxon>
        <taxon>Pseudomonadati</taxon>
        <taxon>Bacteroidota</taxon>
        <taxon>Chitinophagia</taxon>
        <taxon>Chitinophagales</taxon>
        <taxon>Chitinophagaceae</taxon>
        <taxon>Parafilimonas</taxon>
    </lineage>
</organism>
<feature type="transmembrane region" description="Helical" evidence="1">
    <location>
        <begin position="20"/>
        <end position="40"/>
    </location>
</feature>
<keyword evidence="3" id="KW-1185">Reference proteome</keyword>
<accession>A0A1I5RBZ3</accession>
<reference evidence="2 3" key="1">
    <citation type="submission" date="2016-10" db="EMBL/GenBank/DDBJ databases">
        <authorList>
            <person name="de Groot N.N."/>
        </authorList>
    </citation>
    <scope>NUCLEOTIDE SEQUENCE [LARGE SCALE GENOMIC DNA]</scope>
    <source>
        <strain evidence="2 3">DSM 28286</strain>
    </source>
</reference>
<evidence type="ECO:0000313" key="2">
    <source>
        <dbReference type="EMBL" id="SFP55985.1"/>
    </source>
</evidence>
<feature type="transmembrane region" description="Helical" evidence="1">
    <location>
        <begin position="46"/>
        <end position="68"/>
    </location>
</feature>
<evidence type="ECO:0000313" key="3">
    <source>
        <dbReference type="Proteomes" id="UP000199031"/>
    </source>
</evidence>
<protein>
    <recommendedName>
        <fullName evidence="4">F0F1-ATPase subunit Ca2+/Mg2+ transporter</fullName>
    </recommendedName>
</protein>
<evidence type="ECO:0000256" key="1">
    <source>
        <dbReference type="SAM" id="Phobius"/>
    </source>
</evidence>
<dbReference type="RefSeq" id="WP_143075716.1">
    <property type="nucleotide sequence ID" value="NZ_FOXQ01000001.1"/>
</dbReference>
<dbReference type="EMBL" id="FOXQ01000001">
    <property type="protein sequence ID" value="SFP55985.1"/>
    <property type="molecule type" value="Genomic_DNA"/>
</dbReference>
<dbReference type="STRING" id="1465490.SAMN05444277_101179"/>
<proteinExistence type="predicted"/>
<keyword evidence="1" id="KW-0472">Membrane</keyword>
<keyword evidence="1" id="KW-1133">Transmembrane helix</keyword>
<evidence type="ECO:0008006" key="4">
    <source>
        <dbReference type="Google" id="ProtNLM"/>
    </source>
</evidence>
<sequence>MNEPGKKKDTSNKNLLMQYAGIGAQIIAGLLIFVFTGKWIDGKLQFSFPIFIWLMPLIFIIGTIIKVIKDTSTRKKDE</sequence>
<dbReference type="Proteomes" id="UP000199031">
    <property type="component" value="Unassembled WGS sequence"/>
</dbReference>
<gene>
    <name evidence="2" type="ORF">SAMN05444277_101179</name>
</gene>
<dbReference type="InterPro" id="IPR032820">
    <property type="entry name" value="ATPase_put"/>
</dbReference>
<keyword evidence="1" id="KW-0812">Transmembrane</keyword>